<name>A0A0C1MUA6_9RICK</name>
<dbReference type="CDD" id="cd13123">
    <property type="entry name" value="MATE_MurJ_like"/>
    <property type="match status" value="1"/>
</dbReference>
<evidence type="ECO:0000313" key="13">
    <source>
        <dbReference type="Proteomes" id="UP000031258"/>
    </source>
</evidence>
<dbReference type="GO" id="GO:0015648">
    <property type="term" value="F:lipid-linked peptidoglycan transporter activity"/>
    <property type="evidence" value="ECO:0007669"/>
    <property type="project" value="UniProtKB-UniRule"/>
</dbReference>
<keyword evidence="13" id="KW-1185">Reference proteome</keyword>
<dbReference type="STRING" id="86105.NF27_DP02210"/>
<dbReference type="AlphaFoldDB" id="A0A0C1MUA6"/>
<keyword evidence="4 10" id="KW-0133">Cell shape</keyword>
<keyword evidence="3 10" id="KW-0812">Transmembrane</keyword>
<feature type="transmembrane region" description="Helical" evidence="10">
    <location>
        <begin position="37"/>
        <end position="56"/>
    </location>
</feature>
<dbReference type="PATRIC" id="fig|86105.3.peg.772"/>
<keyword evidence="6 10" id="KW-1133">Transmembrane helix</keyword>
<dbReference type="GO" id="GO:0005886">
    <property type="term" value="C:plasma membrane"/>
    <property type="evidence" value="ECO:0007669"/>
    <property type="project" value="UniProtKB-SubCell"/>
</dbReference>
<comment type="function">
    <text evidence="8 10 11">Involved in peptidoglycan biosynthesis. Transports lipid-linked peptidoglycan precursors from the inner to the outer leaflet of the cytoplasmic membrane.</text>
</comment>
<dbReference type="GO" id="GO:0034204">
    <property type="term" value="P:lipid translocation"/>
    <property type="evidence" value="ECO:0007669"/>
    <property type="project" value="TreeGrafter"/>
</dbReference>
<accession>A0A0C1MUA6</accession>
<keyword evidence="2 10" id="KW-1003">Cell membrane</keyword>
<feature type="transmembrane region" description="Helical" evidence="10">
    <location>
        <begin position="7"/>
        <end position="31"/>
    </location>
</feature>
<evidence type="ECO:0000256" key="2">
    <source>
        <dbReference type="ARBA" id="ARBA00022475"/>
    </source>
</evidence>
<evidence type="ECO:0000256" key="4">
    <source>
        <dbReference type="ARBA" id="ARBA00022960"/>
    </source>
</evidence>
<dbReference type="PRINTS" id="PR01806">
    <property type="entry name" value="VIRFACTRMVIN"/>
</dbReference>
<evidence type="ECO:0000256" key="1">
    <source>
        <dbReference type="ARBA" id="ARBA00004651"/>
    </source>
</evidence>
<feature type="transmembrane region" description="Helical" evidence="10">
    <location>
        <begin position="198"/>
        <end position="218"/>
    </location>
</feature>
<evidence type="ECO:0000256" key="7">
    <source>
        <dbReference type="ARBA" id="ARBA00023136"/>
    </source>
</evidence>
<keyword evidence="10 11" id="KW-0813">Transport</keyword>
<keyword evidence="10" id="KW-0997">Cell inner membrane</keyword>
<keyword evidence="10 11" id="KW-0961">Cell wall biogenesis/degradation</keyword>
<feature type="transmembrane region" description="Helical" evidence="10">
    <location>
        <begin position="361"/>
        <end position="382"/>
    </location>
</feature>
<dbReference type="GO" id="GO:0071555">
    <property type="term" value="P:cell wall organization"/>
    <property type="evidence" value="ECO:0007669"/>
    <property type="project" value="UniProtKB-UniRule"/>
</dbReference>
<dbReference type="PIRSF" id="PIRSF002869">
    <property type="entry name" value="MviN"/>
    <property type="match status" value="1"/>
</dbReference>
<gene>
    <name evidence="10" type="primary">murJ</name>
    <name evidence="12" type="ORF">NF27_DP02210</name>
</gene>
<dbReference type="NCBIfam" id="TIGR01695">
    <property type="entry name" value="murJ_mviN"/>
    <property type="match status" value="1"/>
</dbReference>
<feature type="transmembrane region" description="Helical" evidence="10">
    <location>
        <begin position="482"/>
        <end position="500"/>
    </location>
</feature>
<dbReference type="PANTHER" id="PTHR47019">
    <property type="entry name" value="LIPID II FLIPPASE MURJ"/>
    <property type="match status" value="1"/>
</dbReference>
<comment type="caution">
    <text evidence="12">The sequence shown here is derived from an EMBL/GenBank/DDBJ whole genome shotgun (WGS) entry which is preliminary data.</text>
</comment>
<comment type="subcellular location">
    <subcellularLocation>
        <location evidence="10">Cell inner membrane</location>
        <topology evidence="10">Multi-pass membrane protein</topology>
    </subcellularLocation>
    <subcellularLocation>
        <location evidence="1">Cell membrane</location>
        <topology evidence="1">Multi-pass membrane protein</topology>
    </subcellularLocation>
</comment>
<evidence type="ECO:0000313" key="12">
    <source>
        <dbReference type="EMBL" id="KIE05677.1"/>
    </source>
</evidence>
<dbReference type="InterPro" id="IPR004268">
    <property type="entry name" value="MurJ"/>
</dbReference>
<feature type="transmembrane region" description="Helical" evidence="10">
    <location>
        <begin position="453"/>
        <end position="470"/>
    </location>
</feature>
<evidence type="ECO:0000256" key="9">
    <source>
        <dbReference type="ARBA" id="ARBA00061532"/>
    </source>
</evidence>
<sequence length="515" mass="57264">MKGYYLIYLYFEMFLRSALVVSLTTFISRFFGYIRDVILAAQLGAGIYNDIFIIIFRIPNFFRTIFGEGAFSASFIPLYSGILETEGKCEAQKFASRIQGFLLIALMIFCGLIFIFMPELIKFTAPGLGGSENINLAVSLSRVSISYLALISFVAFYGGILNSRGKYFAFAAAPVILNLVLIFFALKGNSQVEKLHWLSYGIVVAGVAELIWMIFFLYKERCLVRFTKLKITEDIRTMARRIVPGIIGSGVAQINVLVDTVIASFIPSALSYLYYADRINQLPLALIGTTMGIVMLPMLAKAFKRGDVEEGIRLQNQAISFLLFISVPASFALFILAFELVEVLFERNAFTSLATNETAKALMAFSLGLPAYSLVKIFVANYHAGGDTKTPVKIAFICVISNALFSIILLQYLKHVGIALASSISAWINISLLWLLLNKNGKFKLVFGMSSKIIKYIVSAIIMTISIYLLKRFTVNFKPYVSLSILIVLGSLVYLVSAIITKATSLREIKGYLKR</sequence>
<evidence type="ECO:0000256" key="11">
    <source>
        <dbReference type="PIRNR" id="PIRNR002869"/>
    </source>
</evidence>
<dbReference type="GO" id="GO:0009252">
    <property type="term" value="P:peptidoglycan biosynthetic process"/>
    <property type="evidence" value="ECO:0007669"/>
    <property type="project" value="UniProtKB-UniRule"/>
</dbReference>
<evidence type="ECO:0000256" key="3">
    <source>
        <dbReference type="ARBA" id="ARBA00022692"/>
    </source>
</evidence>
<feature type="transmembrane region" description="Helical" evidence="10">
    <location>
        <begin position="321"/>
        <end position="341"/>
    </location>
</feature>
<evidence type="ECO:0000256" key="10">
    <source>
        <dbReference type="HAMAP-Rule" id="MF_02078"/>
    </source>
</evidence>
<feature type="transmembrane region" description="Helical" evidence="10">
    <location>
        <begin position="101"/>
        <end position="121"/>
    </location>
</feature>
<reference evidence="12 13" key="1">
    <citation type="submission" date="2014-11" db="EMBL/GenBank/DDBJ databases">
        <title>A Rickettsiales Symbiont of Amoebae With Ancient Features.</title>
        <authorList>
            <person name="Schulz F."/>
            <person name="Martijn J."/>
            <person name="Wascher F."/>
            <person name="Kostanjsek R."/>
            <person name="Ettema T.J."/>
            <person name="Horn M."/>
        </authorList>
    </citation>
    <scope>NUCLEOTIDE SEQUENCE [LARGE SCALE GENOMIC DNA]</scope>
    <source>
        <strain evidence="12 13">UWC36</strain>
    </source>
</reference>
<comment type="pathway">
    <text evidence="10">Cell wall biogenesis; peptidoglycan biosynthesis.</text>
</comment>
<feature type="transmembrane region" description="Helical" evidence="10">
    <location>
        <begin position="281"/>
        <end position="300"/>
    </location>
</feature>
<feature type="transmembrane region" description="Helical" evidence="10">
    <location>
        <begin position="141"/>
        <end position="160"/>
    </location>
</feature>
<evidence type="ECO:0000256" key="6">
    <source>
        <dbReference type="ARBA" id="ARBA00022989"/>
    </source>
</evidence>
<feature type="transmembrane region" description="Helical" evidence="10">
    <location>
        <begin position="167"/>
        <end position="186"/>
    </location>
</feature>
<proteinExistence type="inferred from homology"/>
<feature type="transmembrane region" description="Helical" evidence="10">
    <location>
        <begin position="256"/>
        <end position="275"/>
    </location>
</feature>
<dbReference type="HAMAP" id="MF_02078">
    <property type="entry name" value="MurJ_MviN"/>
    <property type="match status" value="1"/>
</dbReference>
<evidence type="ECO:0000256" key="5">
    <source>
        <dbReference type="ARBA" id="ARBA00022984"/>
    </source>
</evidence>
<dbReference type="GO" id="GO:0008360">
    <property type="term" value="P:regulation of cell shape"/>
    <property type="evidence" value="ECO:0007669"/>
    <property type="project" value="UniProtKB-UniRule"/>
</dbReference>
<keyword evidence="7 10" id="KW-0472">Membrane</keyword>
<organism evidence="12 13">
    <name type="scientific">Candidatus Jidaibacter acanthamoebae</name>
    <dbReference type="NCBI Taxonomy" id="86105"/>
    <lineage>
        <taxon>Bacteria</taxon>
        <taxon>Pseudomonadati</taxon>
        <taxon>Pseudomonadota</taxon>
        <taxon>Alphaproteobacteria</taxon>
        <taxon>Rickettsiales</taxon>
        <taxon>Candidatus Midichloriaceae</taxon>
        <taxon>Candidatus Jidaibacter</taxon>
    </lineage>
</organism>
<dbReference type="UniPathway" id="UPA00219"/>
<dbReference type="Proteomes" id="UP000031258">
    <property type="component" value="Unassembled WGS sequence"/>
</dbReference>
<dbReference type="EMBL" id="JSWE01000092">
    <property type="protein sequence ID" value="KIE05677.1"/>
    <property type="molecule type" value="Genomic_DNA"/>
</dbReference>
<dbReference type="PANTHER" id="PTHR47019:SF1">
    <property type="entry name" value="LIPID II FLIPPASE MURJ"/>
    <property type="match status" value="1"/>
</dbReference>
<comment type="similarity">
    <text evidence="9 10 11">Belongs to the MurJ/MviN family.</text>
</comment>
<keyword evidence="5 10" id="KW-0573">Peptidoglycan synthesis</keyword>
<dbReference type="InterPro" id="IPR051050">
    <property type="entry name" value="Lipid_II_flippase_MurJ/MviN"/>
</dbReference>
<feature type="transmembrane region" description="Helical" evidence="10">
    <location>
        <begin position="394"/>
        <end position="412"/>
    </location>
</feature>
<dbReference type="Pfam" id="PF03023">
    <property type="entry name" value="MurJ"/>
    <property type="match status" value="1"/>
</dbReference>
<evidence type="ECO:0000256" key="8">
    <source>
        <dbReference type="ARBA" id="ARBA00060041"/>
    </source>
</evidence>
<protein>
    <recommendedName>
        <fullName evidence="10">Probable lipid II flippase MurJ</fullName>
    </recommendedName>
</protein>
<feature type="transmembrane region" description="Helical" evidence="10">
    <location>
        <begin position="418"/>
        <end position="437"/>
    </location>
</feature>